<dbReference type="InterPro" id="IPR035661">
    <property type="entry name" value="EMP46/EMP47_N"/>
</dbReference>
<dbReference type="GO" id="GO:0030134">
    <property type="term" value="C:COPII-coated ER to Golgi transport vesicle"/>
    <property type="evidence" value="ECO:0007669"/>
    <property type="project" value="TreeGrafter"/>
</dbReference>
<dbReference type="GO" id="GO:0005793">
    <property type="term" value="C:endoplasmic reticulum-Golgi intermediate compartment"/>
    <property type="evidence" value="ECO:0007669"/>
    <property type="project" value="TreeGrafter"/>
</dbReference>
<dbReference type="Proteomes" id="UP000504636">
    <property type="component" value="Unplaced"/>
</dbReference>
<dbReference type="InterPro" id="IPR005052">
    <property type="entry name" value="Lectin_leg"/>
</dbReference>
<dbReference type="PANTHER" id="PTHR12223:SF28">
    <property type="entry name" value="LECTIN, MANNOSE BINDING 1 LIKE"/>
    <property type="match status" value="1"/>
</dbReference>
<evidence type="ECO:0000256" key="6">
    <source>
        <dbReference type="SAM" id="MobiDB-lite"/>
    </source>
</evidence>
<keyword evidence="5 7" id="KW-0472">Membrane</keyword>
<accession>A0A6A6YHX5</accession>
<dbReference type="SUPFAM" id="SSF49899">
    <property type="entry name" value="Concanavalin A-like lectins/glucanases"/>
    <property type="match status" value="1"/>
</dbReference>
<dbReference type="Pfam" id="PF03388">
    <property type="entry name" value="Lectin_leg-like"/>
    <property type="match status" value="1"/>
</dbReference>
<dbReference type="PROSITE" id="PS51328">
    <property type="entry name" value="L_LECTIN_LIKE"/>
    <property type="match status" value="1"/>
</dbReference>
<keyword evidence="2 7" id="KW-0812">Transmembrane</keyword>
<dbReference type="OrthoDB" id="10265193at2759"/>
<dbReference type="AlphaFoldDB" id="A0A6A6YHX5"/>
<dbReference type="GeneID" id="54457802"/>
<evidence type="ECO:0000256" key="3">
    <source>
        <dbReference type="ARBA" id="ARBA00022729"/>
    </source>
</evidence>
<feature type="transmembrane region" description="Helical" evidence="7">
    <location>
        <begin position="413"/>
        <end position="434"/>
    </location>
</feature>
<evidence type="ECO:0000256" key="5">
    <source>
        <dbReference type="ARBA" id="ARBA00023136"/>
    </source>
</evidence>
<dbReference type="RefSeq" id="XP_033574559.1">
    <property type="nucleotide sequence ID" value="XM_033716909.1"/>
</dbReference>
<keyword evidence="10" id="KW-1185">Reference proteome</keyword>
<gene>
    <name evidence="9 11" type="ORF">BDZ99DRAFT_419972</name>
</gene>
<proteinExistence type="predicted"/>
<dbReference type="InterPro" id="IPR013320">
    <property type="entry name" value="ConA-like_dom_sf"/>
</dbReference>
<keyword evidence="9" id="KW-0430">Lectin</keyword>
<dbReference type="GO" id="GO:0006888">
    <property type="term" value="P:endoplasmic reticulum to Golgi vesicle-mediated transport"/>
    <property type="evidence" value="ECO:0007669"/>
    <property type="project" value="TreeGrafter"/>
</dbReference>
<reference evidence="9 11" key="1">
    <citation type="journal article" date="2020" name="Stud. Mycol.">
        <title>101 Dothideomycetes genomes: a test case for predicting lifestyles and emergence of pathogens.</title>
        <authorList>
            <person name="Haridas S."/>
            <person name="Albert R."/>
            <person name="Binder M."/>
            <person name="Bloem J."/>
            <person name="Labutti K."/>
            <person name="Salamov A."/>
            <person name="Andreopoulos B."/>
            <person name="Baker S."/>
            <person name="Barry K."/>
            <person name="Bills G."/>
            <person name="Bluhm B."/>
            <person name="Cannon C."/>
            <person name="Castanera R."/>
            <person name="Culley D."/>
            <person name="Daum C."/>
            <person name="Ezra D."/>
            <person name="Gonzalez J."/>
            <person name="Henrissat B."/>
            <person name="Kuo A."/>
            <person name="Liang C."/>
            <person name="Lipzen A."/>
            <person name="Lutzoni F."/>
            <person name="Magnuson J."/>
            <person name="Mondo S."/>
            <person name="Nolan M."/>
            <person name="Ohm R."/>
            <person name="Pangilinan J."/>
            <person name="Park H.-J."/>
            <person name="Ramirez L."/>
            <person name="Alfaro M."/>
            <person name="Sun H."/>
            <person name="Tritt A."/>
            <person name="Yoshinaga Y."/>
            <person name="Zwiers L.-H."/>
            <person name="Turgeon B."/>
            <person name="Goodwin S."/>
            <person name="Spatafora J."/>
            <person name="Crous P."/>
            <person name="Grigoriev I."/>
        </authorList>
    </citation>
    <scope>NUCLEOTIDE SEQUENCE</scope>
    <source>
        <strain evidence="9 11">CBS 304.34</strain>
    </source>
</reference>
<evidence type="ECO:0000256" key="1">
    <source>
        <dbReference type="ARBA" id="ARBA00004479"/>
    </source>
</evidence>
<evidence type="ECO:0000256" key="4">
    <source>
        <dbReference type="ARBA" id="ARBA00022989"/>
    </source>
</evidence>
<reference evidence="11" key="3">
    <citation type="submission" date="2025-04" db="UniProtKB">
        <authorList>
            <consortium name="RefSeq"/>
        </authorList>
    </citation>
    <scope>IDENTIFICATION</scope>
    <source>
        <strain evidence="11">CBS 304.34</strain>
    </source>
</reference>
<name>A0A6A6YHX5_9PEZI</name>
<keyword evidence="3" id="KW-0732">Signal</keyword>
<feature type="region of interest" description="Disordered" evidence="6">
    <location>
        <begin position="238"/>
        <end position="285"/>
    </location>
</feature>
<dbReference type="InterPro" id="IPR051136">
    <property type="entry name" value="Intracellular_Lectin-GPT"/>
</dbReference>
<evidence type="ECO:0000313" key="9">
    <source>
        <dbReference type="EMBL" id="KAF2807595.1"/>
    </source>
</evidence>
<dbReference type="PANTHER" id="PTHR12223">
    <property type="entry name" value="VESICULAR MANNOSE-BINDING LECTIN"/>
    <property type="match status" value="1"/>
</dbReference>
<evidence type="ECO:0000256" key="7">
    <source>
        <dbReference type="SAM" id="Phobius"/>
    </source>
</evidence>
<dbReference type="GO" id="GO:0005537">
    <property type="term" value="F:D-mannose binding"/>
    <property type="evidence" value="ECO:0007669"/>
    <property type="project" value="TreeGrafter"/>
</dbReference>
<comment type="subcellular location">
    <subcellularLocation>
        <location evidence="1">Membrane</location>
        <topology evidence="1">Single-pass type I membrane protein</topology>
    </subcellularLocation>
</comment>
<dbReference type="CDD" id="cd06903">
    <property type="entry name" value="lectin_EMP46_EMP47"/>
    <property type="match status" value="1"/>
</dbReference>
<reference evidence="11" key="2">
    <citation type="submission" date="2020-04" db="EMBL/GenBank/DDBJ databases">
        <authorList>
            <consortium name="NCBI Genome Project"/>
        </authorList>
    </citation>
    <scope>NUCLEOTIDE SEQUENCE</scope>
    <source>
        <strain evidence="11">CBS 304.34</strain>
    </source>
</reference>
<feature type="domain" description="L-type lectin-like" evidence="8">
    <location>
        <begin position="31"/>
        <end position="242"/>
    </location>
</feature>
<dbReference type="EMBL" id="MU003704">
    <property type="protein sequence ID" value="KAF2807595.1"/>
    <property type="molecule type" value="Genomic_DNA"/>
</dbReference>
<organism evidence="9">
    <name type="scientific">Mytilinidion resinicola</name>
    <dbReference type="NCBI Taxonomy" id="574789"/>
    <lineage>
        <taxon>Eukaryota</taxon>
        <taxon>Fungi</taxon>
        <taxon>Dikarya</taxon>
        <taxon>Ascomycota</taxon>
        <taxon>Pezizomycotina</taxon>
        <taxon>Dothideomycetes</taxon>
        <taxon>Pleosporomycetidae</taxon>
        <taxon>Mytilinidiales</taxon>
        <taxon>Mytilinidiaceae</taxon>
        <taxon>Mytilinidion</taxon>
    </lineage>
</organism>
<evidence type="ECO:0000313" key="10">
    <source>
        <dbReference type="Proteomes" id="UP000504636"/>
    </source>
</evidence>
<dbReference type="GO" id="GO:0005789">
    <property type="term" value="C:endoplasmic reticulum membrane"/>
    <property type="evidence" value="ECO:0007669"/>
    <property type="project" value="TreeGrafter"/>
</dbReference>
<feature type="compositionally biased region" description="Low complexity" evidence="6">
    <location>
        <begin position="259"/>
        <end position="281"/>
    </location>
</feature>
<evidence type="ECO:0000313" key="11">
    <source>
        <dbReference type="RefSeq" id="XP_033574559.1"/>
    </source>
</evidence>
<keyword evidence="4 7" id="KW-1133">Transmembrane helix</keyword>
<dbReference type="GO" id="GO:0000139">
    <property type="term" value="C:Golgi membrane"/>
    <property type="evidence" value="ECO:0007669"/>
    <property type="project" value="TreeGrafter"/>
</dbReference>
<evidence type="ECO:0000259" key="8">
    <source>
        <dbReference type="PROSITE" id="PS51328"/>
    </source>
</evidence>
<dbReference type="Gene3D" id="2.60.120.200">
    <property type="match status" value="1"/>
</dbReference>
<sequence>MYISLQSLRAAAAYSAIALSAVQAQNVLDQLSFGNKGGQLSPNGRGIPGWSVSGEGHTPNLMSDRVILTPPYPGNMRGALWSDNPTPYSEWTAEFKYRASGPERGGGNLQIWYSKDGQQSVGMSSLYTAPAFDGLVMVVDQYKGMGGTVRGFLNDGTVSYKDHHSVDSLSFGQCNYPYRNMGRFSTIQLKQTADYFQVTIDKNPCFRTDKVRLPAGYYFGVSAASAENPDSFEAKSFEVSVPSGAQQQQGRTEPPPPQEQYQQYQPPQQQQQQQQQNQAPQSGEIPQQLSDQLATNIKNQQDQFADLHNRLQIVNHQVNNIFRLLENLAKNQDNWHQEVVNRVIPTNDRVDGISRNVEKIERIVMAIQRDVEGKDYQQHLTELQNAIKVTQTSLTEGLPLAMSNIVTGAKPRMGLIICVFVAVQIMIIGAWQVYKKRRNSAPKKYL</sequence>
<protein>
    <submittedName>
        <fullName evidence="9 11">Concanavalin A-like lectin/glucanase</fullName>
    </submittedName>
</protein>
<evidence type="ECO:0000256" key="2">
    <source>
        <dbReference type="ARBA" id="ARBA00022692"/>
    </source>
</evidence>